<reference evidence="1 2" key="1">
    <citation type="submission" date="2024-02" db="EMBL/GenBank/DDBJ databases">
        <authorList>
            <person name="Vignale AGUSTIN F."/>
            <person name="Sosa J E."/>
            <person name="Modenutti C."/>
        </authorList>
    </citation>
    <scope>NUCLEOTIDE SEQUENCE [LARGE SCALE GENOMIC DNA]</scope>
</reference>
<protein>
    <submittedName>
        <fullName evidence="1">Uncharacterized protein</fullName>
    </submittedName>
</protein>
<feature type="non-terminal residue" evidence="1">
    <location>
        <position position="1"/>
    </location>
</feature>
<dbReference type="PANTHER" id="PTHR33526:SF4">
    <property type="entry name" value="OS07G0123800 PROTEIN"/>
    <property type="match status" value="1"/>
</dbReference>
<evidence type="ECO:0000313" key="1">
    <source>
        <dbReference type="EMBL" id="CAK9145497.1"/>
    </source>
</evidence>
<comment type="caution">
    <text evidence="1">The sequence shown here is derived from an EMBL/GenBank/DDBJ whole genome shotgun (WGS) entry which is preliminary data.</text>
</comment>
<organism evidence="1 2">
    <name type="scientific">Ilex paraguariensis</name>
    <name type="common">yerba mate</name>
    <dbReference type="NCBI Taxonomy" id="185542"/>
    <lineage>
        <taxon>Eukaryota</taxon>
        <taxon>Viridiplantae</taxon>
        <taxon>Streptophyta</taxon>
        <taxon>Embryophyta</taxon>
        <taxon>Tracheophyta</taxon>
        <taxon>Spermatophyta</taxon>
        <taxon>Magnoliopsida</taxon>
        <taxon>eudicotyledons</taxon>
        <taxon>Gunneridae</taxon>
        <taxon>Pentapetalae</taxon>
        <taxon>asterids</taxon>
        <taxon>campanulids</taxon>
        <taxon>Aquifoliales</taxon>
        <taxon>Aquifoliaceae</taxon>
        <taxon>Ilex</taxon>
    </lineage>
</organism>
<dbReference type="AlphaFoldDB" id="A0ABC8RU13"/>
<sequence>GTIMRIKENSQDKLRRYIRAPKRFLRKARDFYVESLVNFDGRVAGVGKVMGGPHPPLAKHFGSRPRKSKDKDELMELFGSISRWNIGSKEETDVQGVNERRGAVTGYNGMGRSFSVGLGRIGTIDEEKPYDYEEEEINVIDILFSRSRSYAVSNRRVEFY</sequence>
<gene>
    <name evidence="1" type="ORF">ILEXP_LOCUS13308</name>
</gene>
<accession>A0ABC8RU13</accession>
<proteinExistence type="predicted"/>
<keyword evidence="2" id="KW-1185">Reference proteome</keyword>
<name>A0ABC8RU13_9AQUA</name>
<dbReference type="PANTHER" id="PTHR33526">
    <property type="entry name" value="OS07G0123800 PROTEIN"/>
    <property type="match status" value="1"/>
</dbReference>
<evidence type="ECO:0000313" key="2">
    <source>
        <dbReference type="Proteomes" id="UP001642360"/>
    </source>
</evidence>
<dbReference type="Proteomes" id="UP001642360">
    <property type="component" value="Unassembled WGS sequence"/>
</dbReference>
<dbReference type="EMBL" id="CAUOFW020001500">
    <property type="protein sequence ID" value="CAK9145497.1"/>
    <property type="molecule type" value="Genomic_DNA"/>
</dbReference>